<keyword evidence="5 10" id="KW-0067">ATP-binding</keyword>
<dbReference type="GO" id="GO:0032543">
    <property type="term" value="P:mitochondrial translation"/>
    <property type="evidence" value="ECO:0007669"/>
    <property type="project" value="UniProtKB-UniRule"/>
</dbReference>
<organism evidence="12 13">
    <name type="scientific">Phytophthora citrophthora</name>
    <dbReference type="NCBI Taxonomy" id="4793"/>
    <lineage>
        <taxon>Eukaryota</taxon>
        <taxon>Sar</taxon>
        <taxon>Stramenopiles</taxon>
        <taxon>Oomycota</taxon>
        <taxon>Peronosporomycetes</taxon>
        <taxon>Peronosporales</taxon>
        <taxon>Peronosporaceae</taxon>
        <taxon>Phytophthora</taxon>
    </lineage>
</organism>
<dbReference type="InterPro" id="IPR029058">
    <property type="entry name" value="AB_hydrolase_fold"/>
</dbReference>
<evidence type="ECO:0000256" key="8">
    <source>
        <dbReference type="ARBA" id="ARBA00047380"/>
    </source>
</evidence>
<dbReference type="Gene3D" id="3.40.50.1820">
    <property type="entry name" value="alpha/beta hydrolase"/>
    <property type="match status" value="4"/>
</dbReference>
<dbReference type="Pfam" id="PF02637">
    <property type="entry name" value="GatB_Yqey"/>
    <property type="match status" value="1"/>
</dbReference>
<dbReference type="SUPFAM" id="SSF89095">
    <property type="entry name" value="GatB/YqeY motif"/>
    <property type="match status" value="1"/>
</dbReference>
<evidence type="ECO:0000256" key="2">
    <source>
        <dbReference type="ARBA" id="ARBA00011123"/>
    </source>
</evidence>
<keyword evidence="3 10" id="KW-0436">Ligase</keyword>
<evidence type="ECO:0000256" key="1">
    <source>
        <dbReference type="ARBA" id="ARBA00005306"/>
    </source>
</evidence>
<dbReference type="SMART" id="SM00845">
    <property type="entry name" value="GatB_Yqey"/>
    <property type="match status" value="1"/>
</dbReference>
<dbReference type="InterPro" id="IPR004413">
    <property type="entry name" value="GatB"/>
</dbReference>
<dbReference type="InterPro" id="IPR018027">
    <property type="entry name" value="Asn/Gln_amidotransferase"/>
</dbReference>
<evidence type="ECO:0000256" key="10">
    <source>
        <dbReference type="HAMAP-Rule" id="MF_03147"/>
    </source>
</evidence>
<dbReference type="Gene3D" id="1.10.10.410">
    <property type="match status" value="1"/>
</dbReference>
<dbReference type="InterPro" id="IPR023168">
    <property type="entry name" value="GatB_Yqey_C_2"/>
</dbReference>
<dbReference type="NCBIfam" id="NF004012">
    <property type="entry name" value="PRK05477.1-2"/>
    <property type="match status" value="1"/>
</dbReference>
<dbReference type="InterPro" id="IPR017959">
    <property type="entry name" value="Asn/Gln-tRNA_amidoTrfase_suB/E"/>
</dbReference>
<reference evidence="12" key="1">
    <citation type="submission" date="2023-08" db="EMBL/GenBank/DDBJ databases">
        <title>Reference Genome Resource for the Citrus Pathogen Phytophthora citrophthora.</title>
        <authorList>
            <person name="Moller H."/>
            <person name="Coetzee B."/>
            <person name="Rose L.J."/>
            <person name="Van Niekerk J.M."/>
        </authorList>
    </citation>
    <scope>NUCLEOTIDE SEQUENCE</scope>
    <source>
        <strain evidence="12">STE-U-9442</strain>
    </source>
</reference>
<accession>A0AAD9G5V2</accession>
<dbReference type="EMBL" id="JASMQC010000029">
    <property type="protein sequence ID" value="KAK1932389.1"/>
    <property type="molecule type" value="Genomic_DNA"/>
</dbReference>
<keyword evidence="10" id="KW-0496">Mitochondrion</keyword>
<comment type="function">
    <text evidence="10">Allows the formation of correctly charged Gln-tRNA(Gln) through the transamidation of misacylated Glu-tRNA(Gln) in the mitochondria. The reaction takes place in the presence of glutamine and ATP through an activated gamma-phospho-Glu-tRNA(Gln).</text>
</comment>
<dbReference type="InterPro" id="IPR014746">
    <property type="entry name" value="Gln_synth/guanido_kin_cat_dom"/>
</dbReference>
<comment type="subunit">
    <text evidence="10">Subunit of the heterotrimeric GatCAB amidotransferase (AdT) complex, composed of A, B and C subunits.</text>
</comment>
<keyword evidence="4 10" id="KW-0547">Nucleotide-binding</keyword>
<evidence type="ECO:0000256" key="4">
    <source>
        <dbReference type="ARBA" id="ARBA00022741"/>
    </source>
</evidence>
<dbReference type="NCBIfam" id="TIGR00133">
    <property type="entry name" value="gatB"/>
    <property type="match status" value="1"/>
</dbReference>
<dbReference type="HAMAP" id="MF_00121">
    <property type="entry name" value="GatB"/>
    <property type="match status" value="1"/>
</dbReference>
<dbReference type="Pfam" id="PF02934">
    <property type="entry name" value="GatB_N"/>
    <property type="match status" value="1"/>
</dbReference>
<dbReference type="GO" id="GO:0005524">
    <property type="term" value="F:ATP binding"/>
    <property type="evidence" value="ECO:0007669"/>
    <property type="project" value="UniProtKB-KW"/>
</dbReference>
<evidence type="ECO:0000256" key="6">
    <source>
        <dbReference type="ARBA" id="ARBA00022917"/>
    </source>
</evidence>
<dbReference type="EC" id="6.3.5.-" evidence="10"/>
<dbReference type="Gene3D" id="1.10.150.380">
    <property type="entry name" value="GatB domain, N-terminal subdomain"/>
    <property type="match status" value="1"/>
</dbReference>
<evidence type="ECO:0000256" key="9">
    <source>
        <dbReference type="ARBA" id="ARBA00047913"/>
    </source>
</evidence>
<dbReference type="InterPro" id="IPR042114">
    <property type="entry name" value="GatB_C_1"/>
</dbReference>
<dbReference type="Proteomes" id="UP001259832">
    <property type="component" value="Unassembled WGS sequence"/>
</dbReference>
<dbReference type="Pfam" id="PF12697">
    <property type="entry name" value="Abhydrolase_6"/>
    <property type="match status" value="4"/>
</dbReference>
<dbReference type="InterPro" id="IPR000073">
    <property type="entry name" value="AB_hydrolase_1"/>
</dbReference>
<gene>
    <name evidence="12" type="ORF">P3T76_011973</name>
</gene>
<dbReference type="InterPro" id="IPR003789">
    <property type="entry name" value="Asn/Gln_tRNA_amidoTrase-B-like"/>
</dbReference>
<dbReference type="PANTHER" id="PTHR11659">
    <property type="entry name" value="GLUTAMYL-TRNA GLN AMIDOTRANSFERASE SUBUNIT B MITOCHONDRIAL AND PROKARYOTIC PET112-RELATED"/>
    <property type="match status" value="1"/>
</dbReference>
<evidence type="ECO:0000259" key="11">
    <source>
        <dbReference type="SMART" id="SM00845"/>
    </source>
</evidence>
<keyword evidence="6 10" id="KW-0648">Protein biosynthesis</keyword>
<protein>
    <recommendedName>
        <fullName evidence="10">Glutamyl-tRNA(Gln) amidotransferase subunit B, mitochondrial</fullName>
        <shortName evidence="10">Glu-AdT subunit B</shortName>
        <ecNumber evidence="10">6.3.5.-</ecNumber>
    </recommendedName>
</protein>
<evidence type="ECO:0000256" key="3">
    <source>
        <dbReference type="ARBA" id="ARBA00022598"/>
    </source>
</evidence>
<dbReference type="GO" id="GO:0070681">
    <property type="term" value="P:glutaminyl-tRNAGln biosynthesis via transamidation"/>
    <property type="evidence" value="ECO:0007669"/>
    <property type="project" value="UniProtKB-UniRule"/>
</dbReference>
<dbReference type="InterPro" id="IPR006075">
    <property type="entry name" value="Asn/Gln-tRNA_Trfase_suB/E_cat"/>
</dbReference>
<comment type="catalytic activity">
    <reaction evidence="8">
        <text>L-aspartyl-tRNA(Asn) + L-glutamine + ATP + H2O = L-asparaginyl-tRNA(Asn) + L-glutamate + ADP + phosphate + 2 H(+)</text>
        <dbReference type="Rhea" id="RHEA:14513"/>
        <dbReference type="Rhea" id="RHEA-COMP:9674"/>
        <dbReference type="Rhea" id="RHEA-COMP:9677"/>
        <dbReference type="ChEBI" id="CHEBI:15377"/>
        <dbReference type="ChEBI" id="CHEBI:15378"/>
        <dbReference type="ChEBI" id="CHEBI:29985"/>
        <dbReference type="ChEBI" id="CHEBI:30616"/>
        <dbReference type="ChEBI" id="CHEBI:43474"/>
        <dbReference type="ChEBI" id="CHEBI:58359"/>
        <dbReference type="ChEBI" id="CHEBI:78515"/>
        <dbReference type="ChEBI" id="CHEBI:78516"/>
        <dbReference type="ChEBI" id="CHEBI:456216"/>
    </reaction>
</comment>
<dbReference type="GO" id="GO:0030956">
    <property type="term" value="C:glutamyl-tRNA(Gln) amidotransferase complex"/>
    <property type="evidence" value="ECO:0007669"/>
    <property type="project" value="UniProtKB-UniRule"/>
</dbReference>
<dbReference type="PANTHER" id="PTHR11659:SF0">
    <property type="entry name" value="GLUTAMYL-TRNA(GLN) AMIDOTRANSFERASE SUBUNIT B, MITOCHONDRIAL"/>
    <property type="match status" value="1"/>
</dbReference>
<dbReference type="SUPFAM" id="SSF53474">
    <property type="entry name" value="alpha/beta-Hydrolases"/>
    <property type="match status" value="4"/>
</dbReference>
<dbReference type="GO" id="GO:0050567">
    <property type="term" value="F:glutaminyl-tRNA synthase (glutamine-hydrolyzing) activity"/>
    <property type="evidence" value="ECO:0007669"/>
    <property type="project" value="UniProtKB-UniRule"/>
</dbReference>
<keyword evidence="13" id="KW-1185">Reference proteome</keyword>
<proteinExistence type="inferred from homology"/>
<dbReference type="GO" id="GO:0005739">
    <property type="term" value="C:mitochondrion"/>
    <property type="evidence" value="ECO:0007669"/>
    <property type="project" value="UniProtKB-SubCell"/>
</dbReference>
<dbReference type="SUPFAM" id="SSF55931">
    <property type="entry name" value="Glutamine synthetase/guanido kinase"/>
    <property type="match status" value="1"/>
</dbReference>
<evidence type="ECO:0000256" key="5">
    <source>
        <dbReference type="ARBA" id="ARBA00022840"/>
    </source>
</evidence>
<feature type="domain" description="Asn/Gln amidotransferase" evidence="11">
    <location>
        <begin position="1596"/>
        <end position="1749"/>
    </location>
</feature>
<evidence type="ECO:0000313" key="12">
    <source>
        <dbReference type="EMBL" id="KAK1932389.1"/>
    </source>
</evidence>
<comment type="caution">
    <text evidence="12">The sequence shown here is derived from an EMBL/GenBank/DDBJ whole genome shotgun (WGS) entry which is preliminary data.</text>
</comment>
<evidence type="ECO:0000313" key="13">
    <source>
        <dbReference type="Proteomes" id="UP001259832"/>
    </source>
</evidence>
<comment type="subcellular location">
    <subcellularLocation>
        <location evidence="10">Mitochondrion</location>
    </subcellularLocation>
</comment>
<sequence length="1754" mass="195795">MRTTLLFAHGGGFCKQTWDPIIRRLKSSSIVQQVATRFVTFDFPYHGTKRDESVVPTLDMSIPQSPRVRHPMQDLVSLTTAEVQRQVQILKEKEQGSMLIGIGHSMGAGALWNTEVIDPGTFDALILFEPVYGEKDPAITDKVTSFLVTATLRRTASWTSRQEAVQYFETLKNFSSWDRESLAGYLEGALIEDETTGKTVLACNPHIEASGYCHEILRFTDDELKRPKCSIRFHSGGKSNMFFTPYFEHAVKTCPNIYSIDEPMEKCTHLLVLEDPETTTNKIVSDLVKTNLFQNQQSRITKVTLLFAHGGGFCKECWDPIVRRLKESQVLQGISTELITFDFPYHGDKHDPAAVQSFDVDLSNPRAPRVWNKSHDLVQWVAGAVQEQVAAWKEKTKREDPEGKNQHKLIGIGHSMGSAGLWATEVAHPGTFDSLILFEPVLAQNSPETDYMIDFMVGLTLQRGVSWPSRAAAEEHFFNLRNFSKWDRDTLAGYLQGGLVEGDDGTVTLACHPNIEASLYCQPPLWLTEHELQQPKCPITFHWGSRSKIWKSTITSEVTSKDQTAAEDRNMVLMSTPPVLLFAHGAGFCKEIWAPIIRRLQQYPLLHHVDFVSVDLPFHGSNRDNSVAAQVDEKGPHVTHPANNAIALASVALQQRAQQLSSNGRSVIGIGHSMGAAALWKAEVTTPGTFKGLVLFEPIYGPPMPTGENRPFNFMADITLKREPSRKAATAYFEDWKSFSSWNRESLASWMQGAIVHDETDDNAVVLACHPTIEASIYCGGRLWLSEEEQAKTKCPTTFHSGSTTRLFRQEVFEGITSRLPGIFKVHAPMVGKSHLMVLEDPDGCAKAIVADLKLTTCHVMVKPTLLFAHATGFCKQVWDPVIRRLKLAPLLQGAVEQYVTYDQPYHGANRDNSVPAQLYPKSDDPKVPRVRHPMNNWPEISADAAWEQVQKLQSTGTERSPLIGIGHSMGAAALWATEARHPGTFDGLVLFEPIYGEVDEEYGKKAEFLVSLTLAREKKWPSMEAAVAHFQNWKNFSTWDRETLAGWIEGAVVFDEEQQAAVLACDPFIEASVYAGSRLVLNERELAAPRCPITFHSGDRTKLFDRDLFDSFEAAHPNIYKNHAPLPKTSHLMVFEDPEASINAILSDLALQLQAQLYLPIRTKTKRAAHIPNHSTMAQVAANGARQPLLQLLRGPSGKLWEVCIGLEVHAQVLSRSKLMSGAAASTLASARPNRHVSLFDAALPGTLPVINRECVHQAIRTGLAVDATLHSRSLFERKHYFYCDLPLGYQLTQQRAPVASGGALHFELPSSAVISEHGGAQSDDEATFDASKYKSRKEKNEALKKWKAKQAHKQQQEEVIPRSVRITRIQIEQDSGKSNHDLEESSTVVDLNRAGTALLEIVMEPDLRSPLEAGQVMRQLQHLLRHLDVCDGNMEEGSMRCDLNVSVRPTDLGEEADAEALHHALTSSTAAPFGERVEVKNMNSIRNMMRAAEYEARRQIALIEEEGGEVHRETRSFDAVTGETKRMRSKEGAKDYRFFPEPDLPPLVFSENLIDEISETMPELPDNLKKRLCDQYGLTSYESSVLVNESGAANYFESIAQENSRPSKVVVNWVLNELFGHLKTVNGDISSSPVAASELGALIDLIQDGTISGKIAKDVLEVMFFENEAKKSPLEIVEEKGWKQIQDPEEIRALCRVVLEDPKAKKNLEAYWKGKTQLFGFFIGQVMKRCGGRVHPELANSIMQEILDDHKQ</sequence>
<comment type="similarity">
    <text evidence="1 10">Belongs to the GatB/GatE family. GatB subfamily.</text>
</comment>
<name>A0AAD9G5V2_9STRA</name>
<evidence type="ECO:0000256" key="7">
    <source>
        <dbReference type="ARBA" id="ARBA00024799"/>
    </source>
</evidence>
<comment type="subunit">
    <text evidence="2">Heterotrimer of A, B and C subunits.</text>
</comment>
<comment type="function">
    <text evidence="7">Allows the formation of correctly charged Asn-tRNA(Asn) or Gln-tRNA(Gln) through the transamidation of misacylated Asp-tRNA(Asn) or Glu-tRNA(Gln) in organisms which lack either or both of asparaginyl-tRNA or glutaminyl-tRNA synthetases. The reaction takes place in the presence of glutamine and ATP through an activated phospho-Asp-tRNA(Asn) or phospho-Glu-tRNA(Gln).</text>
</comment>
<comment type="catalytic activity">
    <reaction evidence="9 10">
        <text>L-glutamyl-tRNA(Gln) + L-glutamine + ATP + H2O = L-glutaminyl-tRNA(Gln) + L-glutamate + ADP + phosphate + H(+)</text>
        <dbReference type="Rhea" id="RHEA:17521"/>
        <dbReference type="Rhea" id="RHEA-COMP:9681"/>
        <dbReference type="Rhea" id="RHEA-COMP:9684"/>
        <dbReference type="ChEBI" id="CHEBI:15377"/>
        <dbReference type="ChEBI" id="CHEBI:15378"/>
        <dbReference type="ChEBI" id="CHEBI:29985"/>
        <dbReference type="ChEBI" id="CHEBI:30616"/>
        <dbReference type="ChEBI" id="CHEBI:43474"/>
        <dbReference type="ChEBI" id="CHEBI:58359"/>
        <dbReference type="ChEBI" id="CHEBI:78520"/>
        <dbReference type="ChEBI" id="CHEBI:78521"/>
        <dbReference type="ChEBI" id="CHEBI:456216"/>
    </reaction>
</comment>